<dbReference type="HOGENOM" id="CLU_926424_0_0_5"/>
<gene>
    <name evidence="1" type="ordered locus">Mmc1_2111</name>
</gene>
<reference evidence="1 2" key="2">
    <citation type="journal article" date="2012" name="Int. J. Syst. Evol. Microbiol.">
        <title>Magnetococcus marinus gen. nov., sp. nov., a marine, magnetotactic bacterium that represents a novel lineage (Magnetococcaceae fam. nov.; Magnetococcales ord. nov.) at the base of the Alphaproteobacteria.</title>
        <authorList>
            <person name="Bazylinski D.A."/>
            <person name="Williams T.J."/>
            <person name="Lefevre C.T."/>
            <person name="Berg R.J."/>
            <person name="Zhang C.L."/>
            <person name="Bowser S.S."/>
            <person name="Dean A.J."/>
            <person name="Beveridge T.J."/>
        </authorList>
    </citation>
    <scope>NUCLEOTIDE SEQUENCE [LARGE SCALE GENOMIC DNA]</scope>
    <source>
        <strain evidence="2">ATCC BAA-1437 / JCM 17883 / MC-1</strain>
    </source>
</reference>
<dbReference type="STRING" id="156889.Mmc1_2111"/>
<sequence length="312" mass="35490" precursor="true">MSRLLVRLQTWSAAALLLIMFPMPSVGYTNHKISPSEVYTQAVQIEKELAILSKYFIIPGKPELFEPFIANLQPRHVWQKSYFILVKLNLLRSKHGLPTIPPSAIQPVQQLDPVLVYEQTQRILTEIAIIKKRLGVDEKVSPAKAEVGKQPTDVFNKLHQISLAIDKLNHAPISPSSVFAEAMRVYEDVNTLISHLQLDNTTFPPAKLENITPMDSMDATFGLIKEIQRLQRDMVIPRTDFTSFKNQRTIEPADVFNMVGMCLAELQTIKAALDLSTEVTPQAKFYTNKKPADVHQLIRWITRKLQQIQTVR</sequence>
<dbReference type="OrthoDB" id="8438216at2"/>
<organism evidence="1 2">
    <name type="scientific">Magnetococcus marinus (strain ATCC BAA-1437 / JCM 17883 / MC-1)</name>
    <dbReference type="NCBI Taxonomy" id="156889"/>
    <lineage>
        <taxon>Bacteria</taxon>
        <taxon>Pseudomonadati</taxon>
        <taxon>Pseudomonadota</taxon>
        <taxon>Magnetococcia</taxon>
        <taxon>Magnetococcales</taxon>
        <taxon>Magnetococcaceae</taxon>
        <taxon>Magnetococcus</taxon>
    </lineage>
</organism>
<dbReference type="EMBL" id="CP000471">
    <property type="protein sequence ID" value="ABK44612.1"/>
    <property type="molecule type" value="Genomic_DNA"/>
</dbReference>
<evidence type="ECO:0000313" key="2">
    <source>
        <dbReference type="Proteomes" id="UP000002586"/>
    </source>
</evidence>
<proteinExistence type="predicted"/>
<name>A0L9G9_MAGMM</name>
<evidence type="ECO:0000313" key="1">
    <source>
        <dbReference type="EMBL" id="ABK44612.1"/>
    </source>
</evidence>
<dbReference type="RefSeq" id="WP_011713740.1">
    <property type="nucleotide sequence ID" value="NC_008576.1"/>
</dbReference>
<dbReference type="Proteomes" id="UP000002586">
    <property type="component" value="Chromosome"/>
</dbReference>
<protein>
    <submittedName>
        <fullName evidence="1">Uncharacterized protein</fullName>
    </submittedName>
</protein>
<reference evidence="2" key="1">
    <citation type="journal article" date="2009" name="Appl. Environ. Microbiol.">
        <title>Complete genome sequence of the chemolithoautotrophic marine magnetotactic coccus strain MC-1.</title>
        <authorList>
            <person name="Schubbe S."/>
            <person name="Williams T.J."/>
            <person name="Xie G."/>
            <person name="Kiss H.E."/>
            <person name="Brettin T.S."/>
            <person name="Martinez D."/>
            <person name="Ross C.A."/>
            <person name="Schuler D."/>
            <person name="Cox B.L."/>
            <person name="Nealson K.H."/>
            <person name="Bazylinski D.A."/>
        </authorList>
    </citation>
    <scope>NUCLEOTIDE SEQUENCE [LARGE SCALE GENOMIC DNA]</scope>
    <source>
        <strain evidence="2">ATCC BAA-1437 / JCM 17883 / MC-1</strain>
    </source>
</reference>
<keyword evidence="2" id="KW-1185">Reference proteome</keyword>
<dbReference type="AlphaFoldDB" id="A0L9G9"/>
<dbReference type="KEGG" id="mgm:Mmc1_2111"/>
<dbReference type="eggNOG" id="ENOG50319S0">
    <property type="taxonomic scope" value="Bacteria"/>
</dbReference>
<accession>A0L9G9</accession>